<dbReference type="Proteomes" id="UP000016927">
    <property type="component" value="Unassembled WGS sequence"/>
</dbReference>
<evidence type="ECO:0000313" key="2">
    <source>
        <dbReference type="Proteomes" id="UP000016927"/>
    </source>
</evidence>
<keyword evidence="2" id="KW-1185">Reference proteome</keyword>
<sequence>MHECNGDIPEKISGDLFHEDIFNDKLLDNCTPVQPNFNLKEYTNKGYSFPRYLSKYKGFIPSTDDNKNCNNHVEITSKDIKRIIGYNNENIHNYFMEYQKDHFYSFKLCNFKVIERILLYYETSCPSEKETSSASTSSYDKENFTNTSENNEFNLKNRCSVNEITSDQTLKDCHYRIRAYDKSAFLKCAEISSYTPVDIKYRINLEEVENGRDKRTTCMIIKYP</sequence>
<accession>R0KPZ5</accession>
<organism evidence="1 2">
    <name type="scientific">Nosema bombycis (strain CQ1 / CVCC 102059)</name>
    <name type="common">Microsporidian parasite</name>
    <name type="synonym">Pebrine of silkworm</name>
    <dbReference type="NCBI Taxonomy" id="578461"/>
    <lineage>
        <taxon>Eukaryota</taxon>
        <taxon>Fungi</taxon>
        <taxon>Fungi incertae sedis</taxon>
        <taxon>Microsporidia</taxon>
        <taxon>Nosematidae</taxon>
        <taxon>Nosema</taxon>
    </lineage>
</organism>
<dbReference type="EMBL" id="KB909389">
    <property type="protein sequence ID" value="EOB12272.1"/>
    <property type="molecule type" value="Genomic_DNA"/>
</dbReference>
<name>R0KPZ5_NOSB1</name>
<gene>
    <name evidence="1" type="ORF">NBO_481g0007</name>
</gene>
<evidence type="ECO:0000313" key="1">
    <source>
        <dbReference type="EMBL" id="EOB12272.1"/>
    </source>
</evidence>
<dbReference type="AlphaFoldDB" id="R0KPZ5"/>
<proteinExistence type="predicted"/>
<dbReference type="VEuPathDB" id="MicrosporidiaDB:NBO_481g0007"/>
<protein>
    <submittedName>
        <fullName evidence="1">Uncharacterized protein</fullName>
    </submittedName>
</protein>
<reference evidence="1 2" key="1">
    <citation type="journal article" date="2013" name="BMC Genomics">
        <title>Comparative genomics of parasitic silkworm microsporidia reveal an association between genome expansion and host adaptation.</title>
        <authorList>
            <person name="Pan G."/>
            <person name="Xu J."/>
            <person name="Li T."/>
            <person name="Xia Q."/>
            <person name="Liu S.L."/>
            <person name="Zhang G."/>
            <person name="Li S."/>
            <person name="Li C."/>
            <person name="Liu H."/>
            <person name="Yang L."/>
            <person name="Liu T."/>
            <person name="Zhang X."/>
            <person name="Wu Z."/>
            <person name="Fan W."/>
            <person name="Dang X."/>
            <person name="Xiang H."/>
            <person name="Tao M."/>
            <person name="Li Y."/>
            <person name="Hu J."/>
            <person name="Li Z."/>
            <person name="Lin L."/>
            <person name="Luo J."/>
            <person name="Geng L."/>
            <person name="Wang L."/>
            <person name="Long M."/>
            <person name="Wan Y."/>
            <person name="He N."/>
            <person name="Zhang Z."/>
            <person name="Lu C."/>
            <person name="Keeling P.J."/>
            <person name="Wang J."/>
            <person name="Xiang Z."/>
            <person name="Zhou Z."/>
        </authorList>
    </citation>
    <scope>NUCLEOTIDE SEQUENCE [LARGE SCALE GENOMIC DNA]</scope>
    <source>
        <strain evidence="2">CQ1 / CVCC 102059</strain>
    </source>
</reference>
<dbReference type="HOGENOM" id="CLU_1235337_0_0_1"/>